<dbReference type="SMART" id="SM00202">
    <property type="entry name" value="SR"/>
    <property type="match status" value="2"/>
</dbReference>
<protein>
    <recommendedName>
        <fullName evidence="6">SRCR domain-containing protein</fullName>
    </recommendedName>
</protein>
<evidence type="ECO:0000256" key="3">
    <source>
        <dbReference type="ARBA" id="ARBA00023157"/>
    </source>
</evidence>
<dbReference type="PROSITE" id="PS00420">
    <property type="entry name" value="SRCR_1"/>
    <property type="match status" value="1"/>
</dbReference>
<reference evidence="7" key="2">
    <citation type="submission" date="2024-06" db="UniProtKB">
        <authorList>
            <consortium name="EnsemblMetazoa"/>
        </authorList>
    </citation>
    <scope>IDENTIFICATION</scope>
</reference>
<proteinExistence type="predicted"/>
<feature type="domain" description="SRCR" evidence="6">
    <location>
        <begin position="156"/>
        <end position="258"/>
    </location>
</feature>
<evidence type="ECO:0000313" key="7">
    <source>
        <dbReference type="EnsemblMetazoa" id="XP_019859347.1"/>
    </source>
</evidence>
<feature type="chain" id="PRO_5042967898" description="SRCR domain-containing protein" evidence="5">
    <location>
        <begin position="22"/>
        <end position="304"/>
    </location>
</feature>
<evidence type="ECO:0000256" key="2">
    <source>
        <dbReference type="ARBA" id="ARBA00022737"/>
    </source>
</evidence>
<feature type="domain" description="SRCR" evidence="6">
    <location>
        <begin position="27"/>
        <end position="143"/>
    </location>
</feature>
<dbReference type="Gene3D" id="3.10.250.10">
    <property type="entry name" value="SRCR-like domain"/>
    <property type="match status" value="2"/>
</dbReference>
<dbReference type="Pfam" id="PF00530">
    <property type="entry name" value="SRCR"/>
    <property type="match status" value="2"/>
</dbReference>
<feature type="disulfide bond" evidence="4">
    <location>
        <begin position="226"/>
        <end position="236"/>
    </location>
</feature>
<reference evidence="8" key="1">
    <citation type="journal article" date="2010" name="Nature">
        <title>The Amphimedon queenslandica genome and the evolution of animal complexity.</title>
        <authorList>
            <person name="Srivastava M."/>
            <person name="Simakov O."/>
            <person name="Chapman J."/>
            <person name="Fahey B."/>
            <person name="Gauthier M.E."/>
            <person name="Mitros T."/>
            <person name="Richards G.S."/>
            <person name="Conaco C."/>
            <person name="Dacre M."/>
            <person name="Hellsten U."/>
            <person name="Larroux C."/>
            <person name="Putnam N.H."/>
            <person name="Stanke M."/>
            <person name="Adamska M."/>
            <person name="Darling A."/>
            <person name="Degnan S.M."/>
            <person name="Oakley T.H."/>
            <person name="Plachetzki D.C."/>
            <person name="Zhai Y."/>
            <person name="Adamski M."/>
            <person name="Calcino A."/>
            <person name="Cummins S.F."/>
            <person name="Goodstein D.M."/>
            <person name="Harris C."/>
            <person name="Jackson D.J."/>
            <person name="Leys S.P."/>
            <person name="Shu S."/>
            <person name="Woodcroft B.J."/>
            <person name="Vervoort M."/>
            <person name="Kosik K.S."/>
            <person name="Manning G."/>
            <person name="Degnan B.M."/>
            <person name="Rokhsar D.S."/>
        </authorList>
    </citation>
    <scope>NUCLEOTIDE SEQUENCE [LARGE SCALE GENOMIC DNA]</scope>
</reference>
<dbReference type="PANTHER" id="PTHR19331:SF487">
    <property type="entry name" value="SOLUBLE SCAVENGER RECEPTOR CYSTEINE-RICH DOMAIN-CONTAINING PROTEIN SSC5D"/>
    <property type="match status" value="1"/>
</dbReference>
<evidence type="ECO:0000256" key="5">
    <source>
        <dbReference type="SAM" id="SignalP"/>
    </source>
</evidence>
<dbReference type="PANTHER" id="PTHR19331">
    <property type="entry name" value="SCAVENGER RECEPTOR DOMAIN-CONTAINING"/>
    <property type="match status" value="1"/>
</dbReference>
<keyword evidence="1 5" id="KW-0732">Signal</keyword>
<evidence type="ECO:0000259" key="6">
    <source>
        <dbReference type="PROSITE" id="PS50287"/>
    </source>
</evidence>
<dbReference type="Proteomes" id="UP000007879">
    <property type="component" value="Unassembled WGS sequence"/>
</dbReference>
<keyword evidence="2" id="KW-0677">Repeat</keyword>
<dbReference type="SUPFAM" id="SSF56487">
    <property type="entry name" value="SRCR-like"/>
    <property type="match status" value="2"/>
</dbReference>
<organism evidence="7 8">
    <name type="scientific">Amphimedon queenslandica</name>
    <name type="common">Sponge</name>
    <dbReference type="NCBI Taxonomy" id="400682"/>
    <lineage>
        <taxon>Eukaryota</taxon>
        <taxon>Metazoa</taxon>
        <taxon>Porifera</taxon>
        <taxon>Demospongiae</taxon>
        <taxon>Heteroscleromorpha</taxon>
        <taxon>Haplosclerida</taxon>
        <taxon>Niphatidae</taxon>
        <taxon>Amphimedon</taxon>
    </lineage>
</organism>
<dbReference type="AlphaFoldDB" id="A0AAN0JQP5"/>
<dbReference type="RefSeq" id="XP_019859347.1">
    <property type="nucleotide sequence ID" value="XM_020003788.1"/>
</dbReference>
<evidence type="ECO:0000256" key="4">
    <source>
        <dbReference type="PROSITE-ProRule" id="PRU00196"/>
    </source>
</evidence>
<feature type="signal peptide" evidence="5">
    <location>
        <begin position="1"/>
        <end position="21"/>
    </location>
</feature>
<dbReference type="GeneID" id="105314777"/>
<dbReference type="InterPro" id="IPR036772">
    <property type="entry name" value="SRCR-like_dom_sf"/>
</dbReference>
<keyword evidence="3 4" id="KW-1015">Disulfide bond</keyword>
<evidence type="ECO:0000313" key="8">
    <source>
        <dbReference type="Proteomes" id="UP000007879"/>
    </source>
</evidence>
<dbReference type="PROSITE" id="PS50287">
    <property type="entry name" value="SRCR_2"/>
    <property type="match status" value="2"/>
</dbReference>
<keyword evidence="8" id="KW-1185">Reference proteome</keyword>
<dbReference type="InterPro" id="IPR001190">
    <property type="entry name" value="SRCR"/>
</dbReference>
<dbReference type="PRINTS" id="PR00258">
    <property type="entry name" value="SPERACTRCPTR"/>
</dbReference>
<sequence>MTMRFLGILVLSLALFYYADAQTRGTVRLVRNGVFSHTYSSGIVQIYYSANSSSILSWGNICDDASFGDNEASVICNQLAYNGASTYGRACSTSSFGTDNNATILDEVSCSSSSLLTLQQCSVTTTISSACFLNSNDVFVVCYTTRIWNNPYPGQIRLVGGIHTSYGRLEVYCNGLWGTVCDDSFDPTDAKVVCRQLGYSDSILAHSGAVTAGSTSQPIWLDRVFCSSSYSCLATCESCPAMQYHNCIHSKDVAVACEFDSTETASSNILSTCSTASTSGTTNTTPGIVGLILGVVAVVGTILT</sequence>
<name>A0AAN0JQP5_AMPQE</name>
<dbReference type="FunFam" id="3.10.250.10:FF:000001">
    <property type="entry name" value="Lysyl oxidase 4 isoform X1"/>
    <property type="match status" value="1"/>
</dbReference>
<dbReference type="GO" id="GO:0016020">
    <property type="term" value="C:membrane"/>
    <property type="evidence" value="ECO:0007669"/>
    <property type="project" value="InterPro"/>
</dbReference>
<evidence type="ECO:0000256" key="1">
    <source>
        <dbReference type="ARBA" id="ARBA00022729"/>
    </source>
</evidence>
<dbReference type="EnsemblMetazoa" id="XM_020003788.1">
    <property type="protein sequence ID" value="XP_019859347.1"/>
    <property type="gene ID" value="LOC105314777"/>
</dbReference>
<dbReference type="KEGG" id="aqu:105314777"/>
<accession>A0AAN0JQP5</accession>
<comment type="caution">
    <text evidence="4">Lacks conserved residue(s) required for the propagation of feature annotation.</text>
</comment>